<dbReference type="PANTHER" id="PTHR43201">
    <property type="entry name" value="ACYL-COA SYNTHETASE"/>
    <property type="match status" value="1"/>
</dbReference>
<evidence type="ECO:0000259" key="1">
    <source>
        <dbReference type="Pfam" id="PF00501"/>
    </source>
</evidence>
<evidence type="ECO:0000313" key="3">
    <source>
        <dbReference type="EMBL" id="MBC8362620.1"/>
    </source>
</evidence>
<dbReference type="Gene3D" id="3.40.50.12780">
    <property type="entry name" value="N-terminal domain of ligase-like"/>
    <property type="match status" value="1"/>
</dbReference>
<dbReference type="Pfam" id="PF00501">
    <property type="entry name" value="AMP-binding"/>
    <property type="match status" value="1"/>
</dbReference>
<dbReference type="InterPro" id="IPR025110">
    <property type="entry name" value="AMP-bd_C"/>
</dbReference>
<dbReference type="Proteomes" id="UP000603434">
    <property type="component" value="Unassembled WGS sequence"/>
</dbReference>
<evidence type="ECO:0000313" key="4">
    <source>
        <dbReference type="Proteomes" id="UP000603434"/>
    </source>
</evidence>
<dbReference type="Pfam" id="PF13193">
    <property type="entry name" value="AMP-binding_C"/>
    <property type="match status" value="1"/>
</dbReference>
<dbReference type="GO" id="GO:0031956">
    <property type="term" value="F:medium-chain fatty acid-CoA ligase activity"/>
    <property type="evidence" value="ECO:0007669"/>
    <property type="project" value="TreeGrafter"/>
</dbReference>
<dbReference type="AlphaFoldDB" id="A0A8J6NTZ2"/>
<name>A0A8J6NTZ2_9BACT</name>
<sequence>MAFFCAPRFGGVEVVDMGLYDFTVYDAIQRNAISFGDKLAWFEAEDGRMITFFQFKEKVDRLAYGLQQAGITKGDRIGVLGKNSLEYFLLYGAAAAVGAIMLPINWRLSADEVSYNLADGEPVAVFADREYQELIKGFQDRLPSVQHYFNLERAGQGFVKFESLMDNAGDVAPADVCNDDGFVIIHTAAVAGNPRGAVLSHGNLLCANLHLNHYLNLTCEDVHLNLLPMFHMGGLMMAFSGFHAGALNVNMSRFDAEKAVHLIEEKNVSIMFDFSPILGSILEQQEKSGKTIHSLKAVIGLETPDTIAKYQQVTGGTFYCLYGQTETSGLATLGRYNDRPGSAGKMILLGQVRLVDDYDRPIAPGQTGEITLKGPMVFKGYWNLPEDNAHTFRGGWHHTGDLGRFDEQGFLWYAGRKPEKELIKPGGENVYPAEVEKVILQHPAIEQTVVFGVPDPRWKEGIKAVCRLKSGQNLNARELIDFVGQRIARYKKPQYVQFVTDFPLLEDGTPDRARIKDLYGGEQ</sequence>
<dbReference type="SUPFAM" id="SSF56801">
    <property type="entry name" value="Acetyl-CoA synthetase-like"/>
    <property type="match status" value="1"/>
</dbReference>
<dbReference type="CDD" id="cd17637">
    <property type="entry name" value="ACLS-CaiC"/>
    <property type="match status" value="1"/>
</dbReference>
<dbReference type="InterPro" id="IPR042099">
    <property type="entry name" value="ANL_N_sf"/>
</dbReference>
<proteinExistence type="predicted"/>
<dbReference type="InterPro" id="IPR045851">
    <property type="entry name" value="AMP-bd_C_sf"/>
</dbReference>
<protein>
    <submittedName>
        <fullName evidence="3">AMP-binding protein</fullName>
    </submittedName>
</protein>
<feature type="domain" description="AMP-binding enzyme C-terminal" evidence="2">
    <location>
        <begin position="434"/>
        <end position="504"/>
    </location>
</feature>
<evidence type="ECO:0000259" key="2">
    <source>
        <dbReference type="Pfam" id="PF13193"/>
    </source>
</evidence>
<dbReference type="Gene3D" id="3.30.300.30">
    <property type="match status" value="1"/>
</dbReference>
<organism evidence="3 4">
    <name type="scientific">Candidatus Desulfatibia profunda</name>
    <dbReference type="NCBI Taxonomy" id="2841695"/>
    <lineage>
        <taxon>Bacteria</taxon>
        <taxon>Pseudomonadati</taxon>
        <taxon>Thermodesulfobacteriota</taxon>
        <taxon>Desulfobacteria</taxon>
        <taxon>Desulfobacterales</taxon>
        <taxon>Desulfobacterales incertae sedis</taxon>
        <taxon>Candidatus Desulfatibia</taxon>
    </lineage>
</organism>
<gene>
    <name evidence="3" type="ORF">H8E23_14640</name>
</gene>
<accession>A0A8J6NTZ2</accession>
<dbReference type="GO" id="GO:0006631">
    <property type="term" value="P:fatty acid metabolic process"/>
    <property type="evidence" value="ECO:0007669"/>
    <property type="project" value="TreeGrafter"/>
</dbReference>
<dbReference type="EMBL" id="JACNJH010000207">
    <property type="protein sequence ID" value="MBC8362620.1"/>
    <property type="molecule type" value="Genomic_DNA"/>
</dbReference>
<comment type="caution">
    <text evidence="3">The sequence shown here is derived from an EMBL/GenBank/DDBJ whole genome shotgun (WGS) entry which is preliminary data.</text>
</comment>
<reference evidence="3 4" key="1">
    <citation type="submission" date="2020-08" db="EMBL/GenBank/DDBJ databases">
        <title>Bridging the membrane lipid divide: bacteria of the FCB group superphylum have the potential to synthesize archaeal ether lipids.</title>
        <authorList>
            <person name="Villanueva L."/>
            <person name="Von Meijenfeldt F.A.B."/>
            <person name="Westbye A.B."/>
            <person name="Yadav S."/>
            <person name="Hopmans E.C."/>
            <person name="Dutilh B.E."/>
            <person name="Sinninghe Damste J.S."/>
        </authorList>
    </citation>
    <scope>NUCLEOTIDE SEQUENCE [LARGE SCALE GENOMIC DNA]</scope>
    <source>
        <strain evidence="3">NIOZ-UU30</strain>
    </source>
</reference>
<feature type="domain" description="AMP-dependent synthetase/ligase" evidence="1">
    <location>
        <begin position="29"/>
        <end position="382"/>
    </location>
</feature>
<dbReference type="InterPro" id="IPR000873">
    <property type="entry name" value="AMP-dep_synth/lig_dom"/>
</dbReference>
<dbReference type="PANTHER" id="PTHR43201:SF32">
    <property type="entry name" value="2-SUCCINYLBENZOATE--COA LIGASE, CHLOROPLASTIC_PEROXISOMAL"/>
    <property type="match status" value="1"/>
</dbReference>